<dbReference type="SUPFAM" id="SSF51735">
    <property type="entry name" value="NAD(P)-binding Rossmann-fold domains"/>
    <property type="match status" value="1"/>
</dbReference>
<comment type="caution">
    <text evidence="4">The sequence shown here is derived from an EMBL/GenBank/DDBJ whole genome shotgun (WGS) entry which is preliminary data.</text>
</comment>
<comment type="similarity">
    <text evidence="1">Belongs to the short-chain dehydrogenases/reductases (SDR) family.</text>
</comment>
<evidence type="ECO:0000313" key="4">
    <source>
        <dbReference type="EMBL" id="GIC86294.1"/>
    </source>
</evidence>
<dbReference type="InterPro" id="IPR036291">
    <property type="entry name" value="NAD(P)-bd_dom_sf"/>
</dbReference>
<dbReference type="PRINTS" id="PR00081">
    <property type="entry name" value="GDHRDH"/>
</dbReference>
<reference evidence="4" key="1">
    <citation type="journal article" date="2015" name="Genome Announc.">
        <title>Draft Genome Sequence of the Pathogenic Filamentous Fungus Aspergillus udagawae Strain IFM 46973T.</title>
        <authorList>
            <person name="Kusuya Y."/>
            <person name="Takahashi-Nakaguchi A."/>
            <person name="Takahashi H."/>
            <person name="Yaguchi T."/>
        </authorList>
    </citation>
    <scope>NUCLEOTIDE SEQUENCE</scope>
    <source>
        <strain evidence="4">IFM 46973</strain>
    </source>
</reference>
<proteinExistence type="inferred from homology"/>
<keyword evidence="2" id="KW-0521">NADP</keyword>
<dbReference type="GO" id="GO:0016491">
    <property type="term" value="F:oxidoreductase activity"/>
    <property type="evidence" value="ECO:0007669"/>
    <property type="project" value="UniProtKB-KW"/>
</dbReference>
<evidence type="ECO:0000256" key="3">
    <source>
        <dbReference type="ARBA" id="ARBA00023002"/>
    </source>
</evidence>
<evidence type="ECO:0008006" key="6">
    <source>
        <dbReference type="Google" id="ProtNLM"/>
    </source>
</evidence>
<evidence type="ECO:0000256" key="1">
    <source>
        <dbReference type="ARBA" id="ARBA00006484"/>
    </source>
</evidence>
<dbReference type="InterPro" id="IPR057571">
    <property type="entry name" value="SDR_PhqE-like"/>
</dbReference>
<gene>
    <name evidence="4" type="ORF">Aud_002662</name>
</gene>
<organism evidence="4 5">
    <name type="scientific">Aspergillus udagawae</name>
    <dbReference type="NCBI Taxonomy" id="91492"/>
    <lineage>
        <taxon>Eukaryota</taxon>
        <taxon>Fungi</taxon>
        <taxon>Dikarya</taxon>
        <taxon>Ascomycota</taxon>
        <taxon>Pezizomycotina</taxon>
        <taxon>Eurotiomycetes</taxon>
        <taxon>Eurotiomycetidae</taxon>
        <taxon>Eurotiales</taxon>
        <taxon>Aspergillaceae</taxon>
        <taxon>Aspergillus</taxon>
        <taxon>Aspergillus subgen. Fumigati</taxon>
    </lineage>
</organism>
<dbReference type="Proteomes" id="UP000036893">
    <property type="component" value="Unassembled WGS sequence"/>
</dbReference>
<name>A0A8E0UZ88_9EURO</name>
<dbReference type="AlphaFoldDB" id="A0A8E0UZ88"/>
<dbReference type="RefSeq" id="XP_043143560.1">
    <property type="nucleotide sequence ID" value="XM_043287625.1"/>
</dbReference>
<dbReference type="EMBL" id="BBXM02000002">
    <property type="protein sequence ID" value="GIC86294.1"/>
    <property type="molecule type" value="Genomic_DNA"/>
</dbReference>
<dbReference type="Gene3D" id="3.40.50.720">
    <property type="entry name" value="NAD(P)-binding Rossmann-like Domain"/>
    <property type="match status" value="1"/>
</dbReference>
<dbReference type="PANTHER" id="PTHR43477:SF1">
    <property type="entry name" value="DIHYDROANTICAPSIN 7-DEHYDROGENASE"/>
    <property type="match status" value="1"/>
</dbReference>
<keyword evidence="3" id="KW-0560">Oxidoreductase</keyword>
<protein>
    <recommendedName>
        <fullName evidence="6">NAD(P)-binding protein</fullName>
    </recommendedName>
</protein>
<dbReference type="CDD" id="cd05233">
    <property type="entry name" value="SDR_c"/>
    <property type="match status" value="1"/>
</dbReference>
<dbReference type="Pfam" id="PF23441">
    <property type="entry name" value="SDR"/>
    <property type="match status" value="1"/>
</dbReference>
<evidence type="ECO:0000256" key="2">
    <source>
        <dbReference type="ARBA" id="ARBA00022857"/>
    </source>
</evidence>
<accession>A0A8E0UZ88</accession>
<dbReference type="InterPro" id="IPR002347">
    <property type="entry name" value="SDR_fam"/>
</dbReference>
<dbReference type="PANTHER" id="PTHR43477">
    <property type="entry name" value="DIHYDROANTICAPSIN 7-DEHYDROGENASE"/>
    <property type="match status" value="1"/>
</dbReference>
<dbReference type="InterPro" id="IPR051122">
    <property type="entry name" value="SDR_DHRS6-like"/>
</dbReference>
<dbReference type="GeneID" id="66990138"/>
<sequence>MTSATKYSSKLVNQRVLIFGGTSGIGFCVAEAAIENGAHLILSSSNTAKLEKAVARLREAYPSQVAQRPITTQTCDLSDTENLDANLANLFQAASSNGASKINHVVFTAGDALDFPELVDLTPDLIQKSGVVRFVAPLMVAKYIRQYMDLTTTSSFTLTGGLRAHKPAPRWSLVSGWAAGVEGLVRGLALDLKPLRVNMVPPGAVHTELFSRFPSEQLEGFLKMLNNQSTTGTVGRPEDVAEAYLYLMKDQFVSGSIVQTNGGALLV</sequence>
<reference evidence="4" key="2">
    <citation type="submission" date="2021-01" db="EMBL/GenBank/DDBJ databases">
        <title>Pan-genome distribution and transcriptional activeness of fungal secondary metabolism genes in Aspergillus section Fumigati.</title>
        <authorList>
            <person name="Takahashi H."/>
            <person name="Umemura M."/>
            <person name="Ninomiya A."/>
            <person name="Kusuya Y."/>
            <person name="Urayama S."/>
            <person name="Shimizu M."/>
            <person name="Watanabe A."/>
            <person name="Kamei K."/>
            <person name="Yaguchi T."/>
            <person name="Hagiwara D."/>
        </authorList>
    </citation>
    <scope>NUCLEOTIDE SEQUENCE</scope>
    <source>
        <strain evidence="4">IFM 46973</strain>
    </source>
</reference>
<evidence type="ECO:0000313" key="5">
    <source>
        <dbReference type="Proteomes" id="UP000036893"/>
    </source>
</evidence>